<comment type="caution">
    <text evidence="1">The sequence shown here is derived from an EMBL/GenBank/DDBJ whole genome shotgun (WGS) entry which is preliminary data.</text>
</comment>
<dbReference type="Pfam" id="PF12318">
    <property type="entry name" value="FAD-SLDH"/>
    <property type="match status" value="1"/>
</dbReference>
<keyword evidence="2" id="KW-1185">Reference proteome</keyword>
<dbReference type="Proteomes" id="UP001525968">
    <property type="component" value="Unassembled WGS sequence"/>
</dbReference>
<protein>
    <submittedName>
        <fullName evidence="1">Sorbitol dehydrogenase family protein</fullName>
    </submittedName>
</protein>
<accession>A0ABT2PPC3</accession>
<organism evidence="1 2">
    <name type="scientific">Acidovorax bellezanensis</name>
    <dbReference type="NCBI Taxonomy" id="2976702"/>
    <lineage>
        <taxon>Bacteria</taxon>
        <taxon>Pseudomonadati</taxon>
        <taxon>Pseudomonadota</taxon>
        <taxon>Betaproteobacteria</taxon>
        <taxon>Burkholderiales</taxon>
        <taxon>Comamonadaceae</taxon>
        <taxon>Acidovorax</taxon>
    </lineage>
</organism>
<dbReference type="RefSeq" id="WP_261501342.1">
    <property type="nucleotide sequence ID" value="NZ_JAODYH010000007.1"/>
</dbReference>
<reference evidence="1 2" key="1">
    <citation type="submission" date="2022-09" db="EMBL/GenBank/DDBJ databases">
        <title>Draft genome of isolate Be4.</title>
        <authorList>
            <person name="Sanchez-Castro I."/>
            <person name="Martinez-Rodriguez P."/>
            <person name="Descostes M."/>
            <person name="Merroun M."/>
        </authorList>
    </citation>
    <scope>NUCLEOTIDE SEQUENCE [LARGE SCALE GENOMIC DNA]</scope>
    <source>
        <strain evidence="1 2">Be4</strain>
    </source>
</reference>
<sequence>MPHFSHDAPFSMRRRDWLAGAAAATTLVVIPWKFAGSAEPPPGQTGFMRLSQYLTGRSTLDTGLGQRIYAALLGNNPQFPEQSQQLLRLIESRNLTTDSLAGALSSEKPELGPLPGQIMTAWYLGVVGSGVQARVLAFEHALNAQAVADQLKPPTYAYGAPGSWSLAPHRSS</sequence>
<proteinExistence type="predicted"/>
<evidence type="ECO:0000313" key="1">
    <source>
        <dbReference type="EMBL" id="MCT9812103.1"/>
    </source>
</evidence>
<name>A0ABT2PPC3_9BURK</name>
<dbReference type="InterPro" id="IPR024651">
    <property type="entry name" value="FAD-SLDH_ssu"/>
</dbReference>
<evidence type="ECO:0000313" key="2">
    <source>
        <dbReference type="Proteomes" id="UP001525968"/>
    </source>
</evidence>
<dbReference type="EMBL" id="JAODYH010000007">
    <property type="protein sequence ID" value="MCT9812103.1"/>
    <property type="molecule type" value="Genomic_DNA"/>
</dbReference>
<gene>
    <name evidence="1" type="ORF">N0K08_15770</name>
</gene>